<feature type="signal peptide" evidence="1">
    <location>
        <begin position="1"/>
        <end position="20"/>
    </location>
</feature>
<dbReference type="GeneID" id="5991513"/>
<reference evidence="2 3" key="1">
    <citation type="journal article" date="2005" name="Nature">
        <title>Genome sequencing and analysis of Aspergillus oryzae.</title>
        <authorList>
            <person name="Machida M."/>
            <person name="Asai K."/>
            <person name="Sano M."/>
            <person name="Tanaka T."/>
            <person name="Kumagai T."/>
            <person name="Terai G."/>
            <person name="Kusumoto K."/>
            <person name="Arima T."/>
            <person name="Akita O."/>
            <person name="Kashiwagi Y."/>
            <person name="Abe K."/>
            <person name="Gomi K."/>
            <person name="Horiuchi H."/>
            <person name="Kitamoto K."/>
            <person name="Kobayashi T."/>
            <person name="Takeuchi M."/>
            <person name="Denning D.W."/>
            <person name="Galagan J.E."/>
            <person name="Nierman W.C."/>
            <person name="Yu J."/>
            <person name="Archer D.B."/>
            <person name="Bennett J.W."/>
            <person name="Bhatnagar D."/>
            <person name="Cleveland T.E."/>
            <person name="Fedorova N.D."/>
            <person name="Gotoh O."/>
            <person name="Horikawa H."/>
            <person name="Hosoyama A."/>
            <person name="Ichinomiya M."/>
            <person name="Igarashi R."/>
            <person name="Iwashita K."/>
            <person name="Juvvadi P.R."/>
            <person name="Kato M."/>
            <person name="Kato Y."/>
            <person name="Kin T."/>
            <person name="Kokubun A."/>
            <person name="Maeda H."/>
            <person name="Maeyama N."/>
            <person name="Maruyama J."/>
            <person name="Nagasaki H."/>
            <person name="Nakajima T."/>
            <person name="Oda K."/>
            <person name="Okada K."/>
            <person name="Paulsen I."/>
            <person name="Sakamoto K."/>
            <person name="Sawano T."/>
            <person name="Takahashi M."/>
            <person name="Takase K."/>
            <person name="Terabayashi Y."/>
            <person name="Wortman J."/>
            <person name="Yamada O."/>
            <person name="Yamagata Y."/>
            <person name="Anazawa H."/>
            <person name="Hata Y."/>
            <person name="Koide Y."/>
            <person name="Komori T."/>
            <person name="Koyama Y."/>
            <person name="Minetoki T."/>
            <person name="Suharnan S."/>
            <person name="Tanaka A."/>
            <person name="Isono K."/>
            <person name="Kuhara S."/>
            <person name="Ogasawara N."/>
            <person name="Kikuchi H."/>
        </authorList>
    </citation>
    <scope>NUCLEOTIDE SEQUENCE [LARGE SCALE GENOMIC DNA]</scope>
    <source>
        <strain evidence="3">ATCC 42149 / RIB 40</strain>
    </source>
</reference>
<accession>Q2ULN7</accession>
<dbReference type="EMBL" id="AP007155">
    <property type="protein sequence ID" value="BAE57528.1"/>
    <property type="molecule type" value="Genomic_DNA"/>
</dbReference>
<keyword evidence="1" id="KW-0732">Signal</keyword>
<keyword evidence="3" id="KW-1185">Reference proteome</keyword>
<evidence type="ECO:0000313" key="2">
    <source>
        <dbReference type="EMBL" id="BAE57528.1"/>
    </source>
</evidence>
<dbReference type="EMBL" id="BA000050">
    <property type="protein sequence ID" value="BAE57528.1"/>
    <property type="molecule type" value="Genomic_DNA"/>
</dbReference>
<dbReference type="OMA" id="EARADYC"/>
<dbReference type="Proteomes" id="UP000006564">
    <property type="component" value="Chromosome 2"/>
</dbReference>
<protein>
    <submittedName>
        <fullName evidence="2">DNA, SC003</fullName>
    </submittedName>
</protein>
<gene>
    <name evidence="2" type="ORF">AO090003000334</name>
</gene>
<organism evidence="2 3">
    <name type="scientific">Aspergillus oryzae (strain ATCC 42149 / RIB 40)</name>
    <name type="common">Yellow koji mold</name>
    <dbReference type="NCBI Taxonomy" id="510516"/>
    <lineage>
        <taxon>Eukaryota</taxon>
        <taxon>Fungi</taxon>
        <taxon>Dikarya</taxon>
        <taxon>Ascomycota</taxon>
        <taxon>Pezizomycotina</taxon>
        <taxon>Eurotiomycetes</taxon>
        <taxon>Eurotiomycetidae</taxon>
        <taxon>Eurotiales</taxon>
        <taxon>Aspergillaceae</taxon>
        <taxon>Aspergillus</taxon>
        <taxon>Aspergillus subgen. Circumdati</taxon>
    </lineage>
</organism>
<proteinExistence type="predicted"/>
<dbReference type="KEGG" id="aor:AO090003000334"/>
<dbReference type="RefSeq" id="XP_023089920.1">
    <property type="nucleotide sequence ID" value="XM_023234842.1"/>
</dbReference>
<evidence type="ECO:0000256" key="1">
    <source>
        <dbReference type="SAM" id="SignalP"/>
    </source>
</evidence>
<evidence type="ECO:0000313" key="3">
    <source>
        <dbReference type="Proteomes" id="UP000006564"/>
    </source>
</evidence>
<sequence>MKVFTPIFVLMALATSQAIAAPAAEAESLEARADYCVDIKVCHGYNYEGGCYKECKKPGEPVDIRKGYKKNAGSFKLGTKGYSCQVGSVSVQQTLRHPMVPFKDDRCCRGGLEVISTGEEMLLADELTRKV</sequence>
<dbReference type="HOGENOM" id="CLU_2132981_0_0_1"/>
<name>Q2ULN7_ASPOR</name>
<dbReference type="AlphaFoldDB" id="Q2ULN7"/>
<feature type="chain" id="PRO_5004217428" evidence="1">
    <location>
        <begin position="21"/>
        <end position="131"/>
    </location>
</feature>